<sequence length="442" mass="48859">MNDHAGDEVQLDIVEQLQSRRREDGFDSDGGSSGSASFFEPWIEPDTRGRGSDHGAARKGGGYKAAEKRVTRFALQLAVLEKAASVLGKLAFVWATVVLLGGFASSLRVLDFWSVTVVLVGEGARVFSRGNELEWQRYSTRTSTAGGGGGAIVSSSSRFCRRVAQAVAARACGRRRTVVDSTVQADDDDVAYARQRARHAPPVPYAGWVFVSKNAGAVLQFLQVLSSAACVALSVIGLCKHDRGGDDATANETRNQRSALVLFYCLALAEATLFLLEKALLTWKISFRKLLDEVLEMTMRETESEKLLEASIGLTTQICKFLDGEQFARELRGARVDRAEYTERLASILRRHTYPEIRVPRVRRFVVLQAIWLMQAQAHGDDYYVERFRKLDMGSLLESIADTTSDLECFHVFSGSVGLSQHRKSFTDIVESALELLDSDRE</sequence>
<feature type="transmembrane region" description="Helical" evidence="2">
    <location>
        <begin position="90"/>
        <end position="110"/>
    </location>
</feature>
<organism evidence="3 4">
    <name type="scientific">Eragrostis curvula</name>
    <name type="common">weeping love grass</name>
    <dbReference type="NCBI Taxonomy" id="38414"/>
    <lineage>
        <taxon>Eukaryota</taxon>
        <taxon>Viridiplantae</taxon>
        <taxon>Streptophyta</taxon>
        <taxon>Embryophyta</taxon>
        <taxon>Tracheophyta</taxon>
        <taxon>Spermatophyta</taxon>
        <taxon>Magnoliopsida</taxon>
        <taxon>Liliopsida</taxon>
        <taxon>Poales</taxon>
        <taxon>Poaceae</taxon>
        <taxon>PACMAD clade</taxon>
        <taxon>Chloridoideae</taxon>
        <taxon>Eragrostideae</taxon>
        <taxon>Eragrostidinae</taxon>
        <taxon>Eragrostis</taxon>
    </lineage>
</organism>
<proteinExistence type="predicted"/>
<keyword evidence="2" id="KW-0472">Membrane</keyword>
<accession>A0A5J9VPZ6</accession>
<keyword evidence="2" id="KW-1133">Transmembrane helix</keyword>
<dbReference type="Proteomes" id="UP000324897">
    <property type="component" value="Chromosome 4"/>
</dbReference>
<keyword evidence="4" id="KW-1185">Reference proteome</keyword>
<evidence type="ECO:0000256" key="1">
    <source>
        <dbReference type="SAM" id="MobiDB-lite"/>
    </source>
</evidence>
<feature type="transmembrane region" description="Helical" evidence="2">
    <location>
        <begin position="259"/>
        <end position="276"/>
    </location>
</feature>
<evidence type="ECO:0008006" key="5">
    <source>
        <dbReference type="Google" id="ProtNLM"/>
    </source>
</evidence>
<gene>
    <name evidence="3" type="ORF">EJB05_10810</name>
</gene>
<feature type="region of interest" description="Disordered" evidence="1">
    <location>
        <begin position="21"/>
        <end position="61"/>
    </location>
</feature>
<feature type="non-terminal residue" evidence="3">
    <location>
        <position position="1"/>
    </location>
</feature>
<dbReference type="OrthoDB" id="687445at2759"/>
<reference evidence="3 4" key="1">
    <citation type="journal article" date="2019" name="Sci. Rep.">
        <title>A high-quality genome of Eragrostis curvula grass provides insights into Poaceae evolution and supports new strategies to enhance forage quality.</title>
        <authorList>
            <person name="Carballo J."/>
            <person name="Santos B.A.C.M."/>
            <person name="Zappacosta D."/>
            <person name="Garbus I."/>
            <person name="Selva J.P."/>
            <person name="Gallo C.A."/>
            <person name="Diaz A."/>
            <person name="Albertini E."/>
            <person name="Caccamo M."/>
            <person name="Echenique V."/>
        </authorList>
    </citation>
    <scope>NUCLEOTIDE SEQUENCE [LARGE SCALE GENOMIC DNA]</scope>
    <source>
        <strain evidence="4">cv. Victoria</strain>
        <tissue evidence="3">Leaf</tissue>
    </source>
</reference>
<evidence type="ECO:0000313" key="4">
    <source>
        <dbReference type="Proteomes" id="UP000324897"/>
    </source>
</evidence>
<dbReference type="PANTHER" id="PTHR33115:SF41">
    <property type="entry name" value="EXPRESSED PROTEIN"/>
    <property type="match status" value="1"/>
</dbReference>
<keyword evidence="2" id="KW-0812">Transmembrane</keyword>
<feature type="compositionally biased region" description="Basic and acidic residues" evidence="1">
    <location>
        <begin position="45"/>
        <end position="56"/>
    </location>
</feature>
<feature type="transmembrane region" description="Helical" evidence="2">
    <location>
        <begin position="217"/>
        <end position="238"/>
    </location>
</feature>
<protein>
    <recommendedName>
        <fullName evidence="5">DUF4220 domain-containing protein</fullName>
    </recommendedName>
</protein>
<name>A0A5J9VPZ6_9POAL</name>
<evidence type="ECO:0000256" key="2">
    <source>
        <dbReference type="SAM" id="Phobius"/>
    </source>
</evidence>
<dbReference type="EMBL" id="RWGY01000007">
    <property type="protein sequence ID" value="TVU37494.1"/>
    <property type="molecule type" value="Genomic_DNA"/>
</dbReference>
<dbReference type="Gramene" id="TVU37494">
    <property type="protein sequence ID" value="TVU37494"/>
    <property type="gene ID" value="EJB05_10810"/>
</dbReference>
<comment type="caution">
    <text evidence="3">The sequence shown here is derived from an EMBL/GenBank/DDBJ whole genome shotgun (WGS) entry which is preliminary data.</text>
</comment>
<evidence type="ECO:0000313" key="3">
    <source>
        <dbReference type="EMBL" id="TVU37494.1"/>
    </source>
</evidence>
<dbReference type="AlphaFoldDB" id="A0A5J9VPZ6"/>
<dbReference type="PANTHER" id="PTHR33115">
    <property type="entry name" value="ARM REPEAT SUPERFAMILY PROTEIN"/>
    <property type="match status" value="1"/>
</dbReference>